<evidence type="ECO:0000256" key="1">
    <source>
        <dbReference type="ARBA" id="ARBA00023015"/>
    </source>
</evidence>
<evidence type="ECO:0000313" key="6">
    <source>
        <dbReference type="Proteomes" id="UP000321907"/>
    </source>
</evidence>
<name>A0A5C7FS85_9BACT</name>
<dbReference type="OrthoDB" id="952277at2"/>
<dbReference type="InterPro" id="IPR018060">
    <property type="entry name" value="HTH_AraC"/>
</dbReference>
<dbReference type="GO" id="GO:0003700">
    <property type="term" value="F:DNA-binding transcription factor activity"/>
    <property type="evidence" value="ECO:0007669"/>
    <property type="project" value="InterPro"/>
</dbReference>
<dbReference type="SMART" id="SM00342">
    <property type="entry name" value="HTH_ARAC"/>
    <property type="match status" value="1"/>
</dbReference>
<dbReference type="AlphaFoldDB" id="A0A5C7FS85"/>
<evidence type="ECO:0000256" key="3">
    <source>
        <dbReference type="ARBA" id="ARBA00023163"/>
    </source>
</evidence>
<dbReference type="PANTHER" id="PTHR43280">
    <property type="entry name" value="ARAC-FAMILY TRANSCRIPTIONAL REGULATOR"/>
    <property type="match status" value="1"/>
</dbReference>
<dbReference type="InterPro" id="IPR009057">
    <property type="entry name" value="Homeodomain-like_sf"/>
</dbReference>
<keyword evidence="3" id="KW-0804">Transcription</keyword>
<dbReference type="Pfam" id="PF12833">
    <property type="entry name" value="HTH_18"/>
    <property type="match status" value="1"/>
</dbReference>
<accession>A0A5C7FS85</accession>
<organism evidence="5 6">
    <name type="scientific">Neolewinella aurantiaca</name>
    <dbReference type="NCBI Taxonomy" id="2602767"/>
    <lineage>
        <taxon>Bacteria</taxon>
        <taxon>Pseudomonadati</taxon>
        <taxon>Bacteroidota</taxon>
        <taxon>Saprospiria</taxon>
        <taxon>Saprospirales</taxon>
        <taxon>Lewinellaceae</taxon>
        <taxon>Neolewinella</taxon>
    </lineage>
</organism>
<gene>
    <name evidence="5" type="ORF">FUA23_11105</name>
</gene>
<evidence type="ECO:0000313" key="5">
    <source>
        <dbReference type="EMBL" id="TXF89287.1"/>
    </source>
</evidence>
<evidence type="ECO:0000259" key="4">
    <source>
        <dbReference type="PROSITE" id="PS01124"/>
    </source>
</evidence>
<dbReference type="RefSeq" id="WP_147930813.1">
    <property type="nucleotide sequence ID" value="NZ_VOXD01000015.1"/>
</dbReference>
<dbReference type="Gene3D" id="1.10.10.60">
    <property type="entry name" value="Homeodomain-like"/>
    <property type="match status" value="1"/>
</dbReference>
<keyword evidence="6" id="KW-1185">Reference proteome</keyword>
<keyword evidence="2" id="KW-0238">DNA-binding</keyword>
<dbReference type="GO" id="GO:0043565">
    <property type="term" value="F:sequence-specific DNA binding"/>
    <property type="evidence" value="ECO:0007669"/>
    <property type="project" value="InterPro"/>
</dbReference>
<comment type="caution">
    <text evidence="5">The sequence shown here is derived from an EMBL/GenBank/DDBJ whole genome shotgun (WGS) entry which is preliminary data.</text>
</comment>
<sequence length="188" mass="21727">MKEQTLYIDDMVCYRCVMAVERILEEADWRVLEIELGYVRTLSPADNAPLQGISDALRNVGLRLRQDGHNLVAQVKGVVIEYVYDDLATTDIPLSEIIVRQVELSYSYLSRHFSCSEKRTIEEFYQLHRIERAKRLLFQTNINIKAVAKRLKYKSPGHFSASFRKLTGETPSGFRAKGDYKPRPIDKL</sequence>
<dbReference type="PANTHER" id="PTHR43280:SF2">
    <property type="entry name" value="HTH-TYPE TRANSCRIPTIONAL REGULATOR EXSA"/>
    <property type="match status" value="1"/>
</dbReference>
<feature type="domain" description="HTH araC/xylS-type" evidence="4">
    <location>
        <begin position="77"/>
        <end position="177"/>
    </location>
</feature>
<dbReference type="SUPFAM" id="SSF46689">
    <property type="entry name" value="Homeodomain-like"/>
    <property type="match status" value="1"/>
</dbReference>
<dbReference type="EMBL" id="VOXD01000015">
    <property type="protein sequence ID" value="TXF89287.1"/>
    <property type="molecule type" value="Genomic_DNA"/>
</dbReference>
<proteinExistence type="predicted"/>
<dbReference type="Proteomes" id="UP000321907">
    <property type="component" value="Unassembled WGS sequence"/>
</dbReference>
<keyword evidence="1" id="KW-0805">Transcription regulation</keyword>
<reference evidence="5 6" key="1">
    <citation type="submission" date="2019-08" db="EMBL/GenBank/DDBJ databases">
        <title>Lewinella sp. strain SSH13 Genome sequencing and assembly.</title>
        <authorList>
            <person name="Kim I."/>
        </authorList>
    </citation>
    <scope>NUCLEOTIDE SEQUENCE [LARGE SCALE GENOMIC DNA]</scope>
    <source>
        <strain evidence="5 6">SSH13</strain>
    </source>
</reference>
<dbReference type="PROSITE" id="PS01124">
    <property type="entry name" value="HTH_ARAC_FAMILY_2"/>
    <property type="match status" value="1"/>
</dbReference>
<protein>
    <submittedName>
        <fullName evidence="5">Helix-turn-helix domain-containing protein</fullName>
    </submittedName>
</protein>
<evidence type="ECO:0000256" key="2">
    <source>
        <dbReference type="ARBA" id="ARBA00023125"/>
    </source>
</evidence>